<protein>
    <submittedName>
        <fullName evidence="5">WD repeat domain phosphoinositide-interacting protein 2</fullName>
    </submittedName>
</protein>
<keyword evidence="1" id="KW-0853">WD repeat</keyword>
<evidence type="ECO:0000256" key="1">
    <source>
        <dbReference type="ARBA" id="ARBA00022574"/>
    </source>
</evidence>
<sequence length="516" mass="56394">RTLCSQCYYISQELEIGKQSVLHNFYLLFQSSILNSYPSSYSHTLRLVSPHSLQVPRTITLSHPVLDVRVTSSSLIVVSLNKVYVYNLRTGSSKLTIQDQPSLIFSTPPNHHAALAVYDETFSRIRLRYLYEYQQQNIFRSSSSSDTDSTTPMYSISKYPLTGPEVVNPIPTRDGEGDSGKGASSAMNIPPYDVLYNHTLLCVPTEAPLGQPSNDAAVQVISLRTYESLGKFCVTSHSIRYMCVSTNGKMLAVASDKGTLIRIYRIPDGALLLTFRRGTRALPICSLAFSPDGKLLLTASSHSTTIHIFALDDAAFSLDALYNNRLQLPHSPTPTTVHHLQKLQPSVNTPSSSNGNNTFKYFMGFLSHSANAVGTSLTQHVQSLGATVQSYVEPPRARTCIHLQRTRPVSAIFTEARVVCIVTEHGSTLYYELLSDGSSTLCKTVPAISKTVRDMLVSSAATAAVHPAASTFISASTPNLSHPSNFTPSIPPLVLASTPDISHQPPSYDTNTFLID</sequence>
<gene>
    <name evidence="5" type="primary">WIPI2_0</name>
    <name evidence="5" type="ORF">g.9540</name>
</gene>
<dbReference type="EMBL" id="GDHC01007663">
    <property type="protein sequence ID" value="JAQ10966.1"/>
    <property type="molecule type" value="Transcribed_RNA"/>
</dbReference>
<evidence type="ECO:0000256" key="3">
    <source>
        <dbReference type="ARBA" id="ARBA00023006"/>
    </source>
</evidence>
<dbReference type="GO" id="GO:0006914">
    <property type="term" value="P:autophagy"/>
    <property type="evidence" value="ECO:0007669"/>
    <property type="project" value="UniProtKB-KW"/>
</dbReference>
<dbReference type="GO" id="GO:0005737">
    <property type="term" value="C:cytoplasm"/>
    <property type="evidence" value="ECO:0007669"/>
    <property type="project" value="UniProtKB-ARBA"/>
</dbReference>
<dbReference type="Gene3D" id="2.130.10.10">
    <property type="entry name" value="YVTN repeat-like/Quinoprotein amine dehydrogenase"/>
    <property type="match status" value="1"/>
</dbReference>
<dbReference type="PANTHER" id="PTHR11227">
    <property type="entry name" value="WD-REPEAT PROTEIN INTERACTING WITH PHOSPHOINOSIDES WIPI -RELATED"/>
    <property type="match status" value="1"/>
</dbReference>
<evidence type="ECO:0000256" key="2">
    <source>
        <dbReference type="ARBA" id="ARBA00022737"/>
    </source>
</evidence>
<dbReference type="InterPro" id="IPR048720">
    <property type="entry name" value="PROPPIN"/>
</dbReference>
<keyword evidence="3" id="KW-0072">Autophagy</keyword>
<dbReference type="InterPro" id="IPR001680">
    <property type="entry name" value="WD40_rpt"/>
</dbReference>
<keyword evidence="2" id="KW-0677">Repeat</keyword>
<proteinExistence type="inferred from homology"/>
<evidence type="ECO:0000256" key="4">
    <source>
        <dbReference type="ARBA" id="ARBA00025740"/>
    </source>
</evidence>
<dbReference type="InterPro" id="IPR015943">
    <property type="entry name" value="WD40/YVTN_repeat-like_dom_sf"/>
</dbReference>
<comment type="similarity">
    <text evidence="4">Belongs to the WD repeat PROPPIN family.</text>
</comment>
<name>A0A146LWA1_LYGHE</name>
<dbReference type="SMART" id="SM00320">
    <property type="entry name" value="WD40"/>
    <property type="match status" value="3"/>
</dbReference>
<dbReference type="SUPFAM" id="SSF50978">
    <property type="entry name" value="WD40 repeat-like"/>
    <property type="match status" value="1"/>
</dbReference>
<dbReference type="Pfam" id="PF21032">
    <property type="entry name" value="PROPPIN"/>
    <property type="match status" value="1"/>
</dbReference>
<dbReference type="InterPro" id="IPR036322">
    <property type="entry name" value="WD40_repeat_dom_sf"/>
</dbReference>
<evidence type="ECO:0000313" key="5">
    <source>
        <dbReference type="EMBL" id="JAQ10966.1"/>
    </source>
</evidence>
<dbReference type="AlphaFoldDB" id="A0A146LWA1"/>
<reference evidence="5" key="1">
    <citation type="journal article" date="2016" name="Gigascience">
        <title>De novo construction of an expanded transcriptome assembly for the western tarnished plant bug, Lygus hesperus.</title>
        <authorList>
            <person name="Tassone E.E."/>
            <person name="Geib S.M."/>
            <person name="Hall B."/>
            <person name="Fabrick J.A."/>
            <person name="Brent C.S."/>
            <person name="Hull J.J."/>
        </authorList>
    </citation>
    <scope>NUCLEOTIDE SEQUENCE</scope>
</reference>
<feature type="non-terminal residue" evidence="5">
    <location>
        <position position="1"/>
    </location>
</feature>
<accession>A0A146LWA1</accession>
<organism evidence="5">
    <name type="scientific">Lygus hesperus</name>
    <name type="common">Western plant bug</name>
    <dbReference type="NCBI Taxonomy" id="30085"/>
    <lineage>
        <taxon>Eukaryota</taxon>
        <taxon>Metazoa</taxon>
        <taxon>Ecdysozoa</taxon>
        <taxon>Arthropoda</taxon>
        <taxon>Hexapoda</taxon>
        <taxon>Insecta</taxon>
        <taxon>Pterygota</taxon>
        <taxon>Neoptera</taxon>
        <taxon>Paraneoptera</taxon>
        <taxon>Hemiptera</taxon>
        <taxon>Heteroptera</taxon>
        <taxon>Panheteroptera</taxon>
        <taxon>Cimicomorpha</taxon>
        <taxon>Miridae</taxon>
        <taxon>Mirini</taxon>
        <taxon>Lygus</taxon>
    </lineage>
</organism>